<name>A0AA37H0T9_9PEZI</name>
<proteinExistence type="predicted"/>
<organism evidence="2 3">
    <name type="scientific">Colletotrichum liriopes</name>
    <dbReference type="NCBI Taxonomy" id="708192"/>
    <lineage>
        <taxon>Eukaryota</taxon>
        <taxon>Fungi</taxon>
        <taxon>Dikarya</taxon>
        <taxon>Ascomycota</taxon>
        <taxon>Pezizomycotina</taxon>
        <taxon>Sordariomycetes</taxon>
        <taxon>Hypocreomycetidae</taxon>
        <taxon>Glomerellales</taxon>
        <taxon>Glomerellaceae</taxon>
        <taxon>Colletotrichum</taxon>
        <taxon>Colletotrichum spaethianum species complex</taxon>
    </lineage>
</organism>
<gene>
    <name evidence="2" type="ORF">ColLi_13292</name>
</gene>
<dbReference type="EMBL" id="BPPX01000054">
    <property type="protein sequence ID" value="GJC90454.1"/>
    <property type="molecule type" value="Genomic_DNA"/>
</dbReference>
<evidence type="ECO:0000313" key="3">
    <source>
        <dbReference type="Proteomes" id="UP001055172"/>
    </source>
</evidence>
<sequence length="288" mass="32756">MIQHWEAANQLDLTRLGGLIEKIIHVAKSFGGKATIEYDSMRAKLVFRENTDLDKMLPDDLYARWGDGDASREELVGDSRVNCRQGDDETGQGPNRSEENALIEMGMGESVVRDGLPFAAVIRSAVAKGFRQFFRNMPTSLGDYHTLCDSLRASNVDVLQGRQVRDLMADLRSGKEDWDTEGHYKISGSKNVARDSAFRLLYIFLQEKTEDSNAAYNATLFVVSHYRIFKYKTRKMVRQAFNSTYTPSVKQKKELDKWSAEGDLQEDDVTTEEEEEVSCSDYYDSDYS</sequence>
<keyword evidence="3" id="KW-1185">Reference proteome</keyword>
<feature type="region of interest" description="Disordered" evidence="1">
    <location>
        <begin position="248"/>
        <end position="288"/>
    </location>
</feature>
<protein>
    <submittedName>
        <fullName evidence="2">Uncharacterized protein</fullName>
    </submittedName>
</protein>
<feature type="compositionally biased region" description="Acidic residues" evidence="1">
    <location>
        <begin position="263"/>
        <end position="288"/>
    </location>
</feature>
<feature type="compositionally biased region" description="Basic and acidic residues" evidence="1">
    <location>
        <begin position="251"/>
        <end position="260"/>
    </location>
</feature>
<reference evidence="2 3" key="1">
    <citation type="submission" date="2021-07" db="EMBL/GenBank/DDBJ databases">
        <title>Genome data of Colletotrichum spaethianum.</title>
        <authorList>
            <person name="Utami Y.D."/>
            <person name="Hiruma K."/>
        </authorList>
    </citation>
    <scope>NUCLEOTIDE SEQUENCE [LARGE SCALE GENOMIC DNA]</scope>
    <source>
        <strain evidence="2 3">MAFF 242679</strain>
    </source>
</reference>
<dbReference type="Proteomes" id="UP001055172">
    <property type="component" value="Unassembled WGS sequence"/>
</dbReference>
<dbReference type="AlphaFoldDB" id="A0AA37H0T9"/>
<accession>A0AA37H0T9</accession>
<evidence type="ECO:0000313" key="2">
    <source>
        <dbReference type="EMBL" id="GJC90454.1"/>
    </source>
</evidence>
<evidence type="ECO:0000256" key="1">
    <source>
        <dbReference type="SAM" id="MobiDB-lite"/>
    </source>
</evidence>
<comment type="caution">
    <text evidence="2">The sequence shown here is derived from an EMBL/GenBank/DDBJ whole genome shotgun (WGS) entry which is preliminary data.</text>
</comment>